<dbReference type="EMBL" id="CAADFZ010000053">
    <property type="protein sequence ID" value="VFK64863.1"/>
    <property type="molecule type" value="Genomic_DNA"/>
</dbReference>
<evidence type="ECO:0000313" key="2">
    <source>
        <dbReference type="EMBL" id="VFK71283.1"/>
    </source>
</evidence>
<proteinExistence type="predicted"/>
<evidence type="ECO:0000313" key="1">
    <source>
        <dbReference type="EMBL" id="VFK64863.1"/>
    </source>
</evidence>
<dbReference type="Gene3D" id="2.60.120.380">
    <property type="match status" value="1"/>
</dbReference>
<dbReference type="AlphaFoldDB" id="A0A451AFQ1"/>
<accession>A0A451AFQ1</accession>
<gene>
    <name evidence="1" type="ORF">BECKUNK1418G_GA0071005_10532</name>
    <name evidence="2" type="ORF">BECKUNK1418H_GA0071006_105821</name>
</gene>
<dbReference type="EMBL" id="CAADGD010000058">
    <property type="protein sequence ID" value="VFK71283.1"/>
    <property type="molecule type" value="Genomic_DNA"/>
</dbReference>
<reference evidence="1" key="1">
    <citation type="submission" date="2019-02" db="EMBL/GenBank/DDBJ databases">
        <authorList>
            <person name="Gruber-Vodicka R. H."/>
            <person name="Seah K. B. B."/>
        </authorList>
    </citation>
    <scope>NUCLEOTIDE SEQUENCE</scope>
    <source>
        <strain evidence="2">BECK_BY19</strain>
        <strain evidence="1">BECK_BY8</strain>
    </source>
</reference>
<sequence>MSDFSSNIYTSGRLYLNSYATGSVGYRGDQDWFRIYLRAGQRARFDLEGSPTGRGSLRDTYLRGIYMIAAADTSAAPETMMGEQEATPE</sequence>
<organism evidence="1">
    <name type="scientific">Candidatus Kentrum sp. UNK</name>
    <dbReference type="NCBI Taxonomy" id="2126344"/>
    <lineage>
        <taxon>Bacteria</taxon>
        <taxon>Pseudomonadati</taxon>
        <taxon>Pseudomonadota</taxon>
        <taxon>Gammaproteobacteria</taxon>
        <taxon>Candidatus Kentrum</taxon>
    </lineage>
</organism>
<name>A0A451AFQ1_9GAMM</name>
<protein>
    <submittedName>
        <fullName evidence="1">Uncharacterized protein</fullName>
    </submittedName>
</protein>